<protein>
    <recommendedName>
        <fullName evidence="9">inosine/xanthosine triphosphatase</fullName>
        <ecNumber evidence="9">3.6.1.73</ecNumber>
    </recommendedName>
</protein>
<evidence type="ECO:0000256" key="11">
    <source>
        <dbReference type="ARBA" id="ARBA00048781"/>
    </source>
</evidence>
<gene>
    <name evidence="13" type="ORF">A3G51_02325</name>
</gene>
<evidence type="ECO:0000256" key="8">
    <source>
        <dbReference type="ARBA" id="ARBA00023211"/>
    </source>
</evidence>
<evidence type="ECO:0000256" key="6">
    <source>
        <dbReference type="ARBA" id="ARBA00022842"/>
    </source>
</evidence>
<dbReference type="GO" id="GO:0046872">
    <property type="term" value="F:metal ion binding"/>
    <property type="evidence" value="ECO:0007669"/>
    <property type="project" value="UniProtKB-KW"/>
</dbReference>
<keyword evidence="8" id="KW-0464">Manganese</keyword>
<keyword evidence="4" id="KW-0547">Nucleotide-binding</keyword>
<comment type="catalytic activity">
    <reaction evidence="10">
        <text>ITP + H2O = IDP + phosphate + H(+)</text>
        <dbReference type="Rhea" id="RHEA:28330"/>
        <dbReference type="ChEBI" id="CHEBI:15377"/>
        <dbReference type="ChEBI" id="CHEBI:15378"/>
        <dbReference type="ChEBI" id="CHEBI:43474"/>
        <dbReference type="ChEBI" id="CHEBI:58280"/>
        <dbReference type="ChEBI" id="CHEBI:61402"/>
        <dbReference type="EC" id="3.6.1.73"/>
    </reaction>
</comment>
<dbReference type="Proteomes" id="UP000177745">
    <property type="component" value="Unassembled WGS sequence"/>
</dbReference>
<proteinExistence type="predicted"/>
<keyword evidence="6" id="KW-0460">Magnesium</keyword>
<accession>A0A1F8H897</accession>
<feature type="domain" description="Non-canonical purine NTP phosphatase/PRRC1" evidence="12">
    <location>
        <begin position="6"/>
        <end position="170"/>
    </location>
</feature>
<dbReference type="InterPro" id="IPR029001">
    <property type="entry name" value="ITPase-like_fam"/>
</dbReference>
<evidence type="ECO:0000256" key="9">
    <source>
        <dbReference type="ARBA" id="ARBA00038901"/>
    </source>
</evidence>
<name>A0A1F8H897_9BACT</name>
<dbReference type="InterPro" id="IPR026533">
    <property type="entry name" value="NTPase/PRRC1"/>
</dbReference>
<evidence type="ECO:0000313" key="13">
    <source>
        <dbReference type="EMBL" id="OGN33258.1"/>
    </source>
</evidence>
<dbReference type="PANTHER" id="PTHR34699:SF2">
    <property type="entry name" value="NON-CANONICAL PURINE NTP PHOSPHATASE_PRRC1 DOMAIN-CONTAINING PROTEIN"/>
    <property type="match status" value="1"/>
</dbReference>
<comment type="cofactor">
    <cofactor evidence="2">
        <name>Mg(2+)</name>
        <dbReference type="ChEBI" id="CHEBI:18420"/>
    </cofactor>
</comment>
<evidence type="ECO:0000313" key="14">
    <source>
        <dbReference type="Proteomes" id="UP000177745"/>
    </source>
</evidence>
<dbReference type="Gene3D" id="3.90.950.10">
    <property type="match status" value="1"/>
</dbReference>
<evidence type="ECO:0000256" key="1">
    <source>
        <dbReference type="ARBA" id="ARBA00001936"/>
    </source>
</evidence>
<dbReference type="Pfam" id="PF01931">
    <property type="entry name" value="NTPase_I-T"/>
    <property type="match status" value="1"/>
</dbReference>
<evidence type="ECO:0000256" key="2">
    <source>
        <dbReference type="ARBA" id="ARBA00001946"/>
    </source>
</evidence>
<dbReference type="EC" id="3.6.1.73" evidence="9"/>
<dbReference type="GO" id="GO:0009117">
    <property type="term" value="P:nucleotide metabolic process"/>
    <property type="evidence" value="ECO:0007669"/>
    <property type="project" value="UniProtKB-KW"/>
</dbReference>
<comment type="cofactor">
    <cofactor evidence="1">
        <name>Mn(2+)</name>
        <dbReference type="ChEBI" id="CHEBI:29035"/>
    </cofactor>
</comment>
<dbReference type="AlphaFoldDB" id="A0A1F8H897"/>
<dbReference type="EMBL" id="MGKY01000022">
    <property type="protein sequence ID" value="OGN33258.1"/>
    <property type="molecule type" value="Genomic_DNA"/>
</dbReference>
<dbReference type="GO" id="GO:0006772">
    <property type="term" value="P:thiamine metabolic process"/>
    <property type="evidence" value="ECO:0007669"/>
    <property type="project" value="TreeGrafter"/>
</dbReference>
<dbReference type="PANTHER" id="PTHR34699">
    <property type="match status" value="1"/>
</dbReference>
<evidence type="ECO:0000259" key="12">
    <source>
        <dbReference type="Pfam" id="PF01931"/>
    </source>
</evidence>
<dbReference type="GO" id="GO:0000166">
    <property type="term" value="F:nucleotide binding"/>
    <property type="evidence" value="ECO:0007669"/>
    <property type="project" value="UniProtKB-KW"/>
</dbReference>
<keyword evidence="7" id="KW-0546">Nucleotide metabolism</keyword>
<organism evidence="13 14">
    <name type="scientific">Candidatus Yanofskybacteria bacterium RIFCSPLOWO2_12_FULL_43_11b</name>
    <dbReference type="NCBI Taxonomy" id="1802710"/>
    <lineage>
        <taxon>Bacteria</taxon>
        <taxon>Candidatus Yanofskyibacteriota</taxon>
    </lineage>
</organism>
<evidence type="ECO:0000256" key="3">
    <source>
        <dbReference type="ARBA" id="ARBA00022723"/>
    </source>
</evidence>
<sequence length="176" mass="19260">MIINIGSKNLIKVGAVEEILNDYPHLRKAEIIAIEASSEVGDQPKSLEETIKGAMNRAKNSFNNCDFSFGIESGLMAVPHTKTGHMDVCVCAIFDGKEYHLGLSSAWEAPQKVADYMLKEGLDMNDAAHKSGLTKNPKVGSAEGLVGIMTRGRLTRKEYTKEAIRTALIHIDVENE</sequence>
<keyword evidence="3" id="KW-0479">Metal-binding</keyword>
<dbReference type="SUPFAM" id="SSF52972">
    <property type="entry name" value="ITPase-like"/>
    <property type="match status" value="1"/>
</dbReference>
<evidence type="ECO:0000256" key="5">
    <source>
        <dbReference type="ARBA" id="ARBA00022801"/>
    </source>
</evidence>
<evidence type="ECO:0000256" key="7">
    <source>
        <dbReference type="ARBA" id="ARBA00023080"/>
    </source>
</evidence>
<evidence type="ECO:0000256" key="4">
    <source>
        <dbReference type="ARBA" id="ARBA00022741"/>
    </source>
</evidence>
<evidence type="ECO:0000256" key="10">
    <source>
        <dbReference type="ARBA" id="ARBA00048174"/>
    </source>
</evidence>
<comment type="catalytic activity">
    <reaction evidence="11">
        <text>XTP + H2O = XDP + phosphate + H(+)</text>
        <dbReference type="Rhea" id="RHEA:28406"/>
        <dbReference type="ChEBI" id="CHEBI:15377"/>
        <dbReference type="ChEBI" id="CHEBI:15378"/>
        <dbReference type="ChEBI" id="CHEBI:43474"/>
        <dbReference type="ChEBI" id="CHEBI:59884"/>
        <dbReference type="ChEBI" id="CHEBI:61314"/>
        <dbReference type="EC" id="3.6.1.73"/>
    </reaction>
</comment>
<dbReference type="GO" id="GO:0103023">
    <property type="term" value="F:ITPase activity"/>
    <property type="evidence" value="ECO:0007669"/>
    <property type="project" value="UniProtKB-EC"/>
</dbReference>
<comment type="caution">
    <text evidence="13">The sequence shown here is derived from an EMBL/GenBank/DDBJ whole genome shotgun (WGS) entry which is preliminary data.</text>
</comment>
<dbReference type="InterPro" id="IPR050299">
    <property type="entry name" value="YjjX_NTPase"/>
</dbReference>
<reference evidence="13 14" key="1">
    <citation type="journal article" date="2016" name="Nat. Commun.">
        <title>Thousands of microbial genomes shed light on interconnected biogeochemical processes in an aquifer system.</title>
        <authorList>
            <person name="Anantharaman K."/>
            <person name="Brown C.T."/>
            <person name="Hug L.A."/>
            <person name="Sharon I."/>
            <person name="Castelle C.J."/>
            <person name="Probst A.J."/>
            <person name="Thomas B.C."/>
            <person name="Singh A."/>
            <person name="Wilkins M.J."/>
            <person name="Karaoz U."/>
            <person name="Brodie E.L."/>
            <person name="Williams K.H."/>
            <person name="Hubbard S.S."/>
            <person name="Banfield J.F."/>
        </authorList>
    </citation>
    <scope>NUCLEOTIDE SEQUENCE [LARGE SCALE GENOMIC DNA]</scope>
</reference>
<keyword evidence="5" id="KW-0378">Hydrolase</keyword>